<dbReference type="SUPFAM" id="SSF55729">
    <property type="entry name" value="Acyl-CoA N-acyltransferases (Nat)"/>
    <property type="match status" value="1"/>
</dbReference>
<dbReference type="InterPro" id="IPR016181">
    <property type="entry name" value="Acyl_CoA_acyltransferase"/>
</dbReference>
<dbReference type="EMBL" id="SPNK01000012">
    <property type="protein sequence ID" value="TFH99842.1"/>
    <property type="molecule type" value="Genomic_DNA"/>
</dbReference>
<dbReference type="InterPro" id="IPR051531">
    <property type="entry name" value="N-acetyltransferase"/>
</dbReference>
<proteinExistence type="predicted"/>
<dbReference type="AlphaFoldDB" id="A0AAX2SC34"/>
<protein>
    <submittedName>
        <fullName evidence="2">N-acetyltransferase</fullName>
    </submittedName>
</protein>
<accession>A0AAX2SC34</accession>
<evidence type="ECO:0000259" key="1">
    <source>
        <dbReference type="PROSITE" id="PS51186"/>
    </source>
</evidence>
<sequence>MDAVLPRGGGRVALVRHGGFTFQGRSPGDEERPDVHGIALGILRRRWERCVAAFPRSDALGEHYEGMTPTKPVVELRTATAADAETYALWGTDELFCRAAEWTLGIPLADRAASLRGLNTAPPVDLLRLSAWCDGVLVGYVDIQGTEPTRRELGYLIGPSTSWGRGLGLAAARAGVHFAFDRMGLGTVWAEALDANAASVKILQRLGMTETGRGAASTYLGRATHYRQFSLDRWSRT</sequence>
<dbReference type="PANTHER" id="PTHR43792">
    <property type="entry name" value="GNAT FAMILY, PUTATIVE (AFU_ORTHOLOGUE AFUA_3G00765)-RELATED-RELATED"/>
    <property type="match status" value="1"/>
</dbReference>
<gene>
    <name evidence="2" type="ORF">E4P33_09890</name>
</gene>
<organism evidence="2 3">
    <name type="scientific">Kocuria rhizophila</name>
    <dbReference type="NCBI Taxonomy" id="72000"/>
    <lineage>
        <taxon>Bacteria</taxon>
        <taxon>Bacillati</taxon>
        <taxon>Actinomycetota</taxon>
        <taxon>Actinomycetes</taxon>
        <taxon>Micrococcales</taxon>
        <taxon>Micrococcaceae</taxon>
        <taxon>Kocuria</taxon>
    </lineage>
</organism>
<name>A0AAX2SC34_KOCRH</name>
<reference evidence="2 3" key="1">
    <citation type="submission" date="2019-03" db="EMBL/GenBank/DDBJ databases">
        <title>Genome Sequencing and Assembly of Various Microbes Isolated from Alder Root Nodule.</title>
        <authorList>
            <person name="Swanson E."/>
            <person name="Sevigny J.L."/>
            <person name="Pesce C."/>
            <person name="Davis I."/>
            <person name="Kleiner V."/>
            <person name="Tisa L."/>
        </authorList>
    </citation>
    <scope>NUCLEOTIDE SEQUENCE [LARGE SCALE GENOMIC DNA]</scope>
    <source>
        <strain evidence="2 3">4R-31</strain>
    </source>
</reference>
<comment type="caution">
    <text evidence="2">The sequence shown here is derived from an EMBL/GenBank/DDBJ whole genome shotgun (WGS) entry which is preliminary data.</text>
</comment>
<feature type="domain" description="N-acetyltransferase" evidence="1">
    <location>
        <begin position="74"/>
        <end position="232"/>
    </location>
</feature>
<evidence type="ECO:0000313" key="2">
    <source>
        <dbReference type="EMBL" id="TFH99842.1"/>
    </source>
</evidence>
<dbReference type="Gene3D" id="3.40.630.30">
    <property type="match status" value="1"/>
</dbReference>
<dbReference type="PROSITE" id="PS51186">
    <property type="entry name" value="GNAT"/>
    <property type="match status" value="1"/>
</dbReference>
<dbReference type="Proteomes" id="UP000298017">
    <property type="component" value="Unassembled WGS sequence"/>
</dbReference>
<dbReference type="GO" id="GO:0016747">
    <property type="term" value="F:acyltransferase activity, transferring groups other than amino-acyl groups"/>
    <property type="evidence" value="ECO:0007669"/>
    <property type="project" value="InterPro"/>
</dbReference>
<dbReference type="Pfam" id="PF13302">
    <property type="entry name" value="Acetyltransf_3"/>
    <property type="match status" value="1"/>
</dbReference>
<evidence type="ECO:0000313" key="3">
    <source>
        <dbReference type="Proteomes" id="UP000298017"/>
    </source>
</evidence>
<dbReference type="InterPro" id="IPR000182">
    <property type="entry name" value="GNAT_dom"/>
</dbReference>
<keyword evidence="3" id="KW-1185">Reference proteome</keyword>